<name>A0A914DU36_9BILA</name>
<dbReference type="InterPro" id="IPR016186">
    <property type="entry name" value="C-type_lectin-like/link_sf"/>
</dbReference>
<dbReference type="Proteomes" id="UP000887540">
    <property type="component" value="Unplaced"/>
</dbReference>
<dbReference type="SMART" id="SM00034">
    <property type="entry name" value="CLECT"/>
    <property type="match status" value="1"/>
</dbReference>
<dbReference type="InterPro" id="IPR001304">
    <property type="entry name" value="C-type_lectin-like"/>
</dbReference>
<evidence type="ECO:0000313" key="4">
    <source>
        <dbReference type="WBParaSite" id="ACRNAN_scaffold3774.g27943.t1"/>
    </source>
</evidence>
<protein>
    <submittedName>
        <fullName evidence="4">C-type lectin domain-containing protein</fullName>
    </submittedName>
</protein>
<dbReference type="WBParaSite" id="ACRNAN_scaffold3774.g27943.t1">
    <property type="protein sequence ID" value="ACRNAN_scaffold3774.g27943.t1"/>
    <property type="gene ID" value="ACRNAN_scaffold3774.g27943"/>
</dbReference>
<dbReference type="CDD" id="cd00037">
    <property type="entry name" value="CLECT"/>
    <property type="match status" value="1"/>
</dbReference>
<evidence type="ECO:0000259" key="2">
    <source>
        <dbReference type="PROSITE" id="PS50041"/>
    </source>
</evidence>
<evidence type="ECO:0000313" key="3">
    <source>
        <dbReference type="Proteomes" id="UP000887540"/>
    </source>
</evidence>
<dbReference type="Pfam" id="PF00059">
    <property type="entry name" value="Lectin_C"/>
    <property type="match status" value="1"/>
</dbReference>
<dbReference type="PANTHER" id="PTHR22803">
    <property type="entry name" value="MANNOSE, PHOSPHOLIPASE, LECTIN RECEPTOR RELATED"/>
    <property type="match status" value="1"/>
</dbReference>
<dbReference type="SUPFAM" id="SSF56436">
    <property type="entry name" value="C-type lectin-like"/>
    <property type="match status" value="1"/>
</dbReference>
<proteinExistence type="predicted"/>
<dbReference type="InterPro" id="IPR050111">
    <property type="entry name" value="C-type_lectin/snaclec_domain"/>
</dbReference>
<dbReference type="InterPro" id="IPR016187">
    <property type="entry name" value="CTDL_fold"/>
</dbReference>
<dbReference type="Gene3D" id="3.10.100.10">
    <property type="entry name" value="Mannose-Binding Protein A, subunit A"/>
    <property type="match status" value="1"/>
</dbReference>
<accession>A0A914DU36</accession>
<feature type="domain" description="C-type lectin" evidence="2">
    <location>
        <begin position="56"/>
        <end position="167"/>
    </location>
</feature>
<feature type="chain" id="PRO_5037572402" evidence="1">
    <location>
        <begin position="23"/>
        <end position="180"/>
    </location>
</feature>
<sequence>MSSKNLVFLLALFVLLLEPSFEQVKEAIQSNKLDDGDCSCYFDGYQWLTLSTKPCKCYVVSTQLDWFDAYKDCESQDYGGLGPYATLISIDSAFDNQKIRMSSNTTSNSASCTQVFIGLTKKGNDWIWVNGDNLTYTNWRSGYPDNNILNGCALLNLSDGKWTNVPCIGLINCYACETIL</sequence>
<reference evidence="4" key="1">
    <citation type="submission" date="2022-11" db="UniProtKB">
        <authorList>
            <consortium name="WormBaseParasite"/>
        </authorList>
    </citation>
    <scope>IDENTIFICATION</scope>
</reference>
<keyword evidence="3" id="KW-1185">Reference proteome</keyword>
<dbReference type="AlphaFoldDB" id="A0A914DU36"/>
<dbReference type="PROSITE" id="PS50041">
    <property type="entry name" value="C_TYPE_LECTIN_2"/>
    <property type="match status" value="1"/>
</dbReference>
<evidence type="ECO:0000256" key="1">
    <source>
        <dbReference type="SAM" id="SignalP"/>
    </source>
</evidence>
<feature type="signal peptide" evidence="1">
    <location>
        <begin position="1"/>
        <end position="22"/>
    </location>
</feature>
<organism evidence="3 4">
    <name type="scientific">Acrobeloides nanus</name>
    <dbReference type="NCBI Taxonomy" id="290746"/>
    <lineage>
        <taxon>Eukaryota</taxon>
        <taxon>Metazoa</taxon>
        <taxon>Ecdysozoa</taxon>
        <taxon>Nematoda</taxon>
        <taxon>Chromadorea</taxon>
        <taxon>Rhabditida</taxon>
        <taxon>Tylenchina</taxon>
        <taxon>Cephalobomorpha</taxon>
        <taxon>Cephaloboidea</taxon>
        <taxon>Cephalobidae</taxon>
        <taxon>Acrobeloides</taxon>
    </lineage>
</organism>
<keyword evidence="1" id="KW-0732">Signal</keyword>